<evidence type="ECO:0000259" key="7">
    <source>
        <dbReference type="PROSITE" id="PS50043"/>
    </source>
</evidence>
<dbReference type="PANTHER" id="PTHR43214:SF41">
    <property type="entry name" value="NITRATE_NITRITE RESPONSE REGULATOR PROTEIN NARP"/>
    <property type="match status" value="1"/>
</dbReference>
<proteinExistence type="predicted"/>
<dbReference type="InterPro" id="IPR039420">
    <property type="entry name" value="WalR-like"/>
</dbReference>
<gene>
    <name evidence="9" type="ORF">NSP04_01595</name>
</gene>
<dbReference type="Pfam" id="PF00072">
    <property type="entry name" value="Response_reg"/>
    <property type="match status" value="1"/>
</dbReference>
<dbReference type="SMART" id="SM00448">
    <property type="entry name" value="REC"/>
    <property type="match status" value="1"/>
</dbReference>
<dbReference type="PROSITE" id="PS50110">
    <property type="entry name" value="RESPONSE_REGULATORY"/>
    <property type="match status" value="1"/>
</dbReference>
<keyword evidence="4" id="KW-0804">Transcription</keyword>
<dbReference type="SUPFAM" id="SSF52172">
    <property type="entry name" value="CheY-like"/>
    <property type="match status" value="1"/>
</dbReference>
<evidence type="ECO:0000256" key="6">
    <source>
        <dbReference type="SAM" id="MobiDB-lite"/>
    </source>
</evidence>
<dbReference type="EMBL" id="JANKHG010000001">
    <property type="protein sequence ID" value="MCR2745336.1"/>
    <property type="molecule type" value="Genomic_DNA"/>
</dbReference>
<evidence type="ECO:0000256" key="4">
    <source>
        <dbReference type="ARBA" id="ARBA00023163"/>
    </source>
</evidence>
<dbReference type="InterPro" id="IPR011006">
    <property type="entry name" value="CheY-like_superfamily"/>
</dbReference>
<dbReference type="InterPro" id="IPR000792">
    <property type="entry name" value="Tscrpt_reg_LuxR_C"/>
</dbReference>
<dbReference type="SUPFAM" id="SSF46894">
    <property type="entry name" value="C-terminal effector domain of the bipartite response regulators"/>
    <property type="match status" value="1"/>
</dbReference>
<reference evidence="9" key="1">
    <citation type="submission" date="2022-07" db="EMBL/GenBank/DDBJ databases">
        <authorList>
            <person name="Xamxidin M."/>
        </authorList>
    </citation>
    <scope>NUCLEOTIDE SEQUENCE</scope>
    <source>
        <strain evidence="9">YS8-69</strain>
    </source>
</reference>
<keyword evidence="2" id="KW-0805">Transcription regulation</keyword>
<sequence length="247" mass="26882">MNTLNLKETGQSEIRVLLVDDDAQIQQALRTAIESHPELRLLGQAYTLREGMAAAQQLLPDVVLVDLGLPDGSGLQLIEYIQQHLPDCESMVLTVFGDESHVMSSIEAGATGYLTKDTRTSDILDRLKQLRAGGSPISPVIARRLLNRFRNSSNSGSQESPVESLPGALPASRSAEGPFTPLSEREQQVLEMVAKGFMQAEIADILGVSINTVSTYIKRIYKKLAVNSRTSAVHRANSLGLINLKDC</sequence>
<dbReference type="Pfam" id="PF00196">
    <property type="entry name" value="GerE"/>
    <property type="match status" value="1"/>
</dbReference>
<dbReference type="CDD" id="cd17535">
    <property type="entry name" value="REC_NarL-like"/>
    <property type="match status" value="1"/>
</dbReference>
<dbReference type="PROSITE" id="PS50043">
    <property type="entry name" value="HTH_LUXR_2"/>
    <property type="match status" value="1"/>
</dbReference>
<keyword evidence="3" id="KW-0238">DNA-binding</keyword>
<dbReference type="InterPro" id="IPR016032">
    <property type="entry name" value="Sig_transdc_resp-reg_C-effctor"/>
</dbReference>
<dbReference type="SMART" id="SM00421">
    <property type="entry name" value="HTH_LUXR"/>
    <property type="match status" value="1"/>
</dbReference>
<dbReference type="InterPro" id="IPR001789">
    <property type="entry name" value="Sig_transdc_resp-reg_receiver"/>
</dbReference>
<evidence type="ECO:0000313" key="10">
    <source>
        <dbReference type="Proteomes" id="UP001165267"/>
    </source>
</evidence>
<dbReference type="Gene3D" id="3.40.50.2300">
    <property type="match status" value="1"/>
</dbReference>
<protein>
    <submittedName>
        <fullName evidence="9">Response regulator transcription factor</fullName>
    </submittedName>
</protein>
<evidence type="ECO:0000256" key="5">
    <source>
        <dbReference type="PROSITE-ProRule" id="PRU00169"/>
    </source>
</evidence>
<organism evidence="9 10">
    <name type="scientific">Limnobacter parvus</name>
    <dbReference type="NCBI Taxonomy" id="2939690"/>
    <lineage>
        <taxon>Bacteria</taxon>
        <taxon>Pseudomonadati</taxon>
        <taxon>Pseudomonadota</taxon>
        <taxon>Betaproteobacteria</taxon>
        <taxon>Burkholderiales</taxon>
        <taxon>Burkholderiaceae</taxon>
        <taxon>Limnobacter</taxon>
    </lineage>
</organism>
<feature type="modified residue" description="4-aspartylphosphate" evidence="5">
    <location>
        <position position="66"/>
    </location>
</feature>
<dbReference type="PANTHER" id="PTHR43214">
    <property type="entry name" value="TWO-COMPONENT RESPONSE REGULATOR"/>
    <property type="match status" value="1"/>
</dbReference>
<evidence type="ECO:0000259" key="8">
    <source>
        <dbReference type="PROSITE" id="PS50110"/>
    </source>
</evidence>
<name>A0ABT1XEK2_9BURK</name>
<accession>A0ABT1XEK2</accession>
<evidence type="ECO:0000256" key="3">
    <source>
        <dbReference type="ARBA" id="ARBA00023125"/>
    </source>
</evidence>
<evidence type="ECO:0000313" key="9">
    <source>
        <dbReference type="EMBL" id="MCR2745336.1"/>
    </source>
</evidence>
<dbReference type="RefSeq" id="WP_257510580.1">
    <property type="nucleotide sequence ID" value="NZ_JANKHG010000001.1"/>
</dbReference>
<dbReference type="CDD" id="cd06170">
    <property type="entry name" value="LuxR_C_like"/>
    <property type="match status" value="1"/>
</dbReference>
<keyword evidence="1 5" id="KW-0597">Phosphoprotein</keyword>
<evidence type="ECO:0000256" key="2">
    <source>
        <dbReference type="ARBA" id="ARBA00023015"/>
    </source>
</evidence>
<evidence type="ECO:0000256" key="1">
    <source>
        <dbReference type="ARBA" id="ARBA00022553"/>
    </source>
</evidence>
<keyword evidence="10" id="KW-1185">Reference proteome</keyword>
<dbReference type="PRINTS" id="PR00038">
    <property type="entry name" value="HTHLUXR"/>
</dbReference>
<dbReference type="Proteomes" id="UP001165267">
    <property type="component" value="Unassembled WGS sequence"/>
</dbReference>
<dbReference type="InterPro" id="IPR058245">
    <property type="entry name" value="NreC/VraR/RcsB-like_REC"/>
</dbReference>
<comment type="caution">
    <text evidence="9">The sequence shown here is derived from an EMBL/GenBank/DDBJ whole genome shotgun (WGS) entry which is preliminary data.</text>
</comment>
<feature type="region of interest" description="Disordered" evidence="6">
    <location>
        <begin position="152"/>
        <end position="180"/>
    </location>
</feature>
<feature type="domain" description="HTH luxR-type" evidence="7">
    <location>
        <begin position="175"/>
        <end position="240"/>
    </location>
</feature>
<feature type="domain" description="Response regulatory" evidence="8">
    <location>
        <begin position="15"/>
        <end position="131"/>
    </location>
</feature>